<feature type="transmembrane region" description="Helical" evidence="1">
    <location>
        <begin position="169"/>
        <end position="189"/>
    </location>
</feature>
<protein>
    <submittedName>
        <fullName evidence="2">Uncharacterized protein</fullName>
    </submittedName>
</protein>
<evidence type="ECO:0000313" key="3">
    <source>
        <dbReference type="Proteomes" id="UP000324479"/>
    </source>
</evidence>
<dbReference type="EMBL" id="VWOX01000007">
    <property type="protein sequence ID" value="KAA5542762.1"/>
    <property type="molecule type" value="Genomic_DNA"/>
</dbReference>
<accession>A0A5M6D8Y0</accession>
<dbReference type="AlphaFoldDB" id="A0A5M6D8Y0"/>
<keyword evidence="1" id="KW-0472">Membrane</keyword>
<keyword evidence="1" id="KW-1133">Transmembrane helix</keyword>
<feature type="transmembrane region" description="Helical" evidence="1">
    <location>
        <begin position="98"/>
        <end position="119"/>
    </location>
</feature>
<keyword evidence="1" id="KW-0812">Transmembrane</keyword>
<proteinExistence type="predicted"/>
<keyword evidence="3" id="KW-1185">Reference proteome</keyword>
<dbReference type="RefSeq" id="WP_150077179.1">
    <property type="nucleotide sequence ID" value="NZ_VWOX01000007.1"/>
</dbReference>
<dbReference type="Proteomes" id="UP000324479">
    <property type="component" value="Unassembled WGS sequence"/>
</dbReference>
<evidence type="ECO:0000313" key="2">
    <source>
        <dbReference type="EMBL" id="KAA5542762.1"/>
    </source>
</evidence>
<organism evidence="2 3">
    <name type="scientific">Roseiconus nitratireducens</name>
    <dbReference type="NCBI Taxonomy" id="2605748"/>
    <lineage>
        <taxon>Bacteria</taxon>
        <taxon>Pseudomonadati</taxon>
        <taxon>Planctomycetota</taxon>
        <taxon>Planctomycetia</taxon>
        <taxon>Pirellulales</taxon>
        <taxon>Pirellulaceae</taxon>
        <taxon>Roseiconus</taxon>
    </lineage>
</organism>
<evidence type="ECO:0000256" key="1">
    <source>
        <dbReference type="SAM" id="Phobius"/>
    </source>
</evidence>
<feature type="transmembrane region" description="Helical" evidence="1">
    <location>
        <begin position="131"/>
        <end position="148"/>
    </location>
</feature>
<name>A0A5M6D8Y0_9BACT</name>
<sequence>MTNPSAGPPDESRPAAPSDRFGIARLMLMVAGIAIAFGVLGPILEAGGNSDDNDPISAIPLWLRWIITVLGGVSLVGVPILLLQRCKGGGRFGPGKSAWFAQGMSSWLLWPPIVAWRVMGKSEMPWSSVCWLWGTPLMGLYVTTSLLIGGRLRRRRRGAKRQWSEQFGLVLACLWACTGLYLVALLYSIDLFRKR</sequence>
<feature type="transmembrane region" description="Helical" evidence="1">
    <location>
        <begin position="63"/>
        <end position="86"/>
    </location>
</feature>
<gene>
    <name evidence="2" type="ORF">FYK55_14680</name>
</gene>
<comment type="caution">
    <text evidence="2">The sequence shown here is derived from an EMBL/GenBank/DDBJ whole genome shotgun (WGS) entry which is preliminary data.</text>
</comment>
<feature type="transmembrane region" description="Helical" evidence="1">
    <location>
        <begin position="23"/>
        <end position="43"/>
    </location>
</feature>
<reference evidence="2 3" key="1">
    <citation type="submission" date="2019-08" db="EMBL/GenBank/DDBJ databases">
        <authorList>
            <person name="Dhanesh K."/>
            <person name="Kumar G."/>
            <person name="Sasikala C."/>
            <person name="Venkata Ramana C."/>
        </authorList>
    </citation>
    <scope>NUCLEOTIDE SEQUENCE [LARGE SCALE GENOMIC DNA]</scope>
    <source>
        <strain evidence="2 3">JC645</strain>
    </source>
</reference>